<keyword evidence="1" id="KW-0472">Membrane</keyword>
<accession>A0A1B1UNY2</accession>
<dbReference type="KEGG" id="bic:LMTR13_34905"/>
<feature type="transmembrane region" description="Helical" evidence="1">
    <location>
        <begin position="36"/>
        <end position="54"/>
    </location>
</feature>
<sequence length="115" mass="12034">MDEDDPSDEISRIEARLEELAEVAERCRKITLVSKAAIAAGAGLMLVTMLGLLGSNQVGALGSIAAVLGGIVSLGSNASTLRQTMAAISEAEALRSDLIGRIDLRVVGDETRKRI</sequence>
<protein>
    <submittedName>
        <fullName evidence="2">Uncharacterized protein</fullName>
    </submittedName>
</protein>
<dbReference type="AlphaFoldDB" id="A0A1B1UNY2"/>
<dbReference type="Proteomes" id="UP000092839">
    <property type="component" value="Chromosome"/>
</dbReference>
<dbReference type="OrthoDB" id="8255940at2"/>
<reference evidence="2 3" key="1">
    <citation type="submission" date="2016-07" db="EMBL/GenBank/DDBJ databases">
        <title>Complete genome sequence of Bradyrhizobium icense LMTR 13T, a potential inoculant strain isolated from lima bean (Phaseolus lunatus) in Peru.</title>
        <authorList>
            <person name="Ormeno-Orrillo E."/>
            <person name="Duran D."/>
            <person name="Rogel M.A."/>
            <person name="Rey L."/>
            <person name="Imperial J."/>
            <person name="Ruiz-Argueso T."/>
            <person name="Martinez-Romero E."/>
        </authorList>
    </citation>
    <scope>NUCLEOTIDE SEQUENCE [LARGE SCALE GENOMIC DNA]</scope>
    <source>
        <strain evidence="2 3">LMTR 13</strain>
    </source>
</reference>
<dbReference type="EMBL" id="CP016428">
    <property type="protein sequence ID" value="ANW04552.1"/>
    <property type="molecule type" value="Genomic_DNA"/>
</dbReference>
<evidence type="ECO:0000256" key="1">
    <source>
        <dbReference type="SAM" id="Phobius"/>
    </source>
</evidence>
<keyword evidence="1" id="KW-0812">Transmembrane</keyword>
<gene>
    <name evidence="2" type="ORF">LMTR13_34905</name>
</gene>
<keyword evidence="3" id="KW-1185">Reference proteome</keyword>
<dbReference type="STRING" id="1274631.LMTR13_34905"/>
<keyword evidence="1" id="KW-1133">Transmembrane helix</keyword>
<feature type="transmembrane region" description="Helical" evidence="1">
    <location>
        <begin position="60"/>
        <end position="78"/>
    </location>
</feature>
<name>A0A1B1UNY2_9BRAD</name>
<evidence type="ECO:0000313" key="2">
    <source>
        <dbReference type="EMBL" id="ANW04552.1"/>
    </source>
</evidence>
<organism evidence="2 3">
    <name type="scientific">Bradyrhizobium icense</name>
    <dbReference type="NCBI Taxonomy" id="1274631"/>
    <lineage>
        <taxon>Bacteria</taxon>
        <taxon>Pseudomonadati</taxon>
        <taxon>Pseudomonadota</taxon>
        <taxon>Alphaproteobacteria</taxon>
        <taxon>Hyphomicrobiales</taxon>
        <taxon>Nitrobacteraceae</taxon>
        <taxon>Bradyrhizobium</taxon>
    </lineage>
</organism>
<proteinExistence type="predicted"/>
<dbReference type="RefSeq" id="WP_065731698.1">
    <property type="nucleotide sequence ID" value="NZ_CP016428.1"/>
</dbReference>
<evidence type="ECO:0000313" key="3">
    <source>
        <dbReference type="Proteomes" id="UP000092839"/>
    </source>
</evidence>